<keyword evidence="2" id="KW-0560">Oxidoreductase</keyword>
<reference evidence="3 4" key="1">
    <citation type="submission" date="2017-03" db="EMBL/GenBank/DDBJ databases">
        <title>Draft Genome sequence of Marispirochaeta sp. strain JC444.</title>
        <authorList>
            <person name="Shivani Y."/>
            <person name="Subhash Y."/>
            <person name="Sasikala C."/>
            <person name="Ramana C."/>
        </authorList>
    </citation>
    <scope>NUCLEOTIDE SEQUENCE [LARGE SCALE GENOMIC DNA]</scope>
    <source>
        <strain evidence="3 4">JC444</strain>
    </source>
</reference>
<evidence type="ECO:0000313" key="4">
    <source>
        <dbReference type="Proteomes" id="UP000192343"/>
    </source>
</evidence>
<dbReference type="STRING" id="1963862.B4O97_06380"/>
<protein>
    <recommendedName>
        <fullName evidence="5">3-oxoacyl-ACP reductase</fullName>
    </recommendedName>
</protein>
<proteinExistence type="inferred from homology"/>
<dbReference type="AlphaFoldDB" id="A0A1Y1RZG3"/>
<evidence type="ECO:0000256" key="1">
    <source>
        <dbReference type="ARBA" id="ARBA00006484"/>
    </source>
</evidence>
<dbReference type="PANTHER" id="PTHR42879:SF2">
    <property type="entry name" value="3-OXOACYL-[ACYL-CARRIER-PROTEIN] REDUCTASE FABG"/>
    <property type="match status" value="1"/>
</dbReference>
<dbReference type="Proteomes" id="UP000192343">
    <property type="component" value="Unassembled WGS sequence"/>
</dbReference>
<organism evidence="3 4">
    <name type="scientific">Marispirochaeta aestuarii</name>
    <dbReference type="NCBI Taxonomy" id="1963862"/>
    <lineage>
        <taxon>Bacteria</taxon>
        <taxon>Pseudomonadati</taxon>
        <taxon>Spirochaetota</taxon>
        <taxon>Spirochaetia</taxon>
        <taxon>Spirochaetales</taxon>
        <taxon>Spirochaetaceae</taxon>
        <taxon>Marispirochaeta</taxon>
    </lineage>
</organism>
<evidence type="ECO:0000256" key="2">
    <source>
        <dbReference type="ARBA" id="ARBA00023002"/>
    </source>
</evidence>
<gene>
    <name evidence="3" type="ORF">B4O97_06380</name>
</gene>
<evidence type="ECO:0000313" key="3">
    <source>
        <dbReference type="EMBL" id="ORC36214.1"/>
    </source>
</evidence>
<evidence type="ECO:0008006" key="5">
    <source>
        <dbReference type="Google" id="ProtNLM"/>
    </source>
</evidence>
<dbReference type="GO" id="GO:0016491">
    <property type="term" value="F:oxidoreductase activity"/>
    <property type="evidence" value="ECO:0007669"/>
    <property type="project" value="UniProtKB-KW"/>
</dbReference>
<dbReference type="InterPro" id="IPR050259">
    <property type="entry name" value="SDR"/>
</dbReference>
<dbReference type="SUPFAM" id="SSF51735">
    <property type="entry name" value="NAD(P)-binding Rossmann-fold domains"/>
    <property type="match status" value="1"/>
</dbReference>
<sequence length="253" mass="27267">MERYMELQGQCAVVTGSAQGIGKAIAFELAVRGADLALCDLREDELRKTAGEIQAAGSVKVFIRRIDLAQENEIEGFVEEAEKSFGRIDILVNNAGMHPLHRIQEISSSEWDLVLQVNLRAHFLFCRQVLPGMRRRKYGRIINIASEAGKNGGTVAAAHYAASKAGVLGFTRNLAQQTGGDGITVNAVCPGRIATAMASAAGEEENRKFIENSILKRIGDPEDVAFAVAYLASPRAGFVTAESMMVNGGTLRD</sequence>
<comment type="similarity">
    <text evidence="1">Belongs to the short-chain dehydrogenases/reductases (SDR) family.</text>
</comment>
<accession>A0A1Y1RZG3</accession>
<dbReference type="PANTHER" id="PTHR42879">
    <property type="entry name" value="3-OXOACYL-(ACYL-CARRIER-PROTEIN) REDUCTASE"/>
    <property type="match status" value="1"/>
</dbReference>
<dbReference type="InterPro" id="IPR036291">
    <property type="entry name" value="NAD(P)-bd_dom_sf"/>
</dbReference>
<dbReference type="FunFam" id="3.40.50.720:FF:000173">
    <property type="entry name" value="3-oxoacyl-[acyl-carrier protein] reductase"/>
    <property type="match status" value="1"/>
</dbReference>
<dbReference type="Gene3D" id="3.40.50.720">
    <property type="entry name" value="NAD(P)-binding Rossmann-like Domain"/>
    <property type="match status" value="1"/>
</dbReference>
<dbReference type="NCBIfam" id="NF009466">
    <property type="entry name" value="PRK12826.1-2"/>
    <property type="match status" value="1"/>
</dbReference>
<keyword evidence="4" id="KW-1185">Reference proteome</keyword>
<dbReference type="Pfam" id="PF13561">
    <property type="entry name" value="adh_short_C2"/>
    <property type="match status" value="1"/>
</dbReference>
<dbReference type="PRINTS" id="PR00080">
    <property type="entry name" value="SDRFAMILY"/>
</dbReference>
<comment type="caution">
    <text evidence="3">The sequence shown here is derived from an EMBL/GenBank/DDBJ whole genome shotgun (WGS) entry which is preliminary data.</text>
</comment>
<dbReference type="InterPro" id="IPR002347">
    <property type="entry name" value="SDR_fam"/>
</dbReference>
<name>A0A1Y1RZG3_9SPIO</name>
<dbReference type="PRINTS" id="PR00081">
    <property type="entry name" value="GDHRDH"/>
</dbReference>
<dbReference type="EMBL" id="MWQY01000006">
    <property type="protein sequence ID" value="ORC36214.1"/>
    <property type="molecule type" value="Genomic_DNA"/>
</dbReference>